<keyword evidence="2" id="KW-1185">Reference proteome</keyword>
<accession>A0ACC7NTI5</accession>
<reference evidence="1" key="1">
    <citation type="submission" date="2024-12" db="EMBL/GenBank/DDBJ databases">
        <authorList>
            <person name="Wu N."/>
        </authorList>
    </citation>
    <scope>NUCLEOTIDE SEQUENCE</scope>
    <source>
        <strain evidence="1">P15</strain>
    </source>
</reference>
<dbReference type="Proteomes" id="UP001631969">
    <property type="component" value="Unassembled WGS sequence"/>
</dbReference>
<evidence type="ECO:0000313" key="1">
    <source>
        <dbReference type="EMBL" id="MFM9328056.1"/>
    </source>
</evidence>
<sequence length="445" mass="49745">MLAVLIILWTVGLVLLVFDPRKPSVRWMAGFLFCGGAGGLSAVIGDTLMPYGDIHGYTPSMQEWLDRARIVFSLLQYYGLPFTFIMFASHYNPTRLSANLRKALPYAVLAPVAFILLTLRPVHPIPYRAVVFWAIPVVAAGAYLVLSRRETLYLLRRNHRYTAAAIVPAVLYCSVMNYLLPAFGFTEMWRYNTWAIVLAFVIFVIAIFKYGFLDMQVLLTQRRLDISLRAMTSGTAVLNHAIKNDVGKMKLFTDKIAAYAADTNQPELLQDIRVIESAAGHIQEMIARVKGQTQELELRRSPLDLGDVLLELSRQVSVGLPPSVEAQWELDGPLPLTADRTQLVETVQNLVNNALEAMPQGGQLAVRAYATPKWVVVEVRDTGCGISRAELKRVLEPFYTTKAASNRNFGLGLSYCYHVMKLHKGNLHVESLYGKGTTVTIHFPK</sequence>
<proteinExistence type="predicted"/>
<dbReference type="EMBL" id="JBJURJ010000004">
    <property type="protein sequence ID" value="MFM9328056.1"/>
    <property type="molecule type" value="Genomic_DNA"/>
</dbReference>
<name>A0ACC7NTI5_9BACL</name>
<keyword evidence="1" id="KW-0808">Transferase</keyword>
<organism evidence="1 2">
    <name type="scientific">Paenibacillus mesotrionivorans</name>
    <dbReference type="NCBI Taxonomy" id="3160968"/>
    <lineage>
        <taxon>Bacteria</taxon>
        <taxon>Bacillati</taxon>
        <taxon>Bacillota</taxon>
        <taxon>Bacilli</taxon>
        <taxon>Bacillales</taxon>
        <taxon>Paenibacillaceae</taxon>
        <taxon>Paenibacillus</taxon>
    </lineage>
</organism>
<evidence type="ECO:0000313" key="2">
    <source>
        <dbReference type="Proteomes" id="UP001631969"/>
    </source>
</evidence>
<keyword evidence="1" id="KW-0418">Kinase</keyword>
<gene>
    <name evidence="1" type="ORF">ACI1P1_07155</name>
</gene>
<comment type="caution">
    <text evidence="1">The sequence shown here is derived from an EMBL/GenBank/DDBJ whole genome shotgun (WGS) entry which is preliminary data.</text>
</comment>
<protein>
    <submittedName>
        <fullName evidence="1">Sensor histidine kinase</fullName>
    </submittedName>
</protein>